<proteinExistence type="predicted"/>
<name>A0A917G5J6_9NOCA</name>
<dbReference type="InterPro" id="IPR009057">
    <property type="entry name" value="Homeodomain-like_sf"/>
</dbReference>
<feature type="compositionally biased region" description="Polar residues" evidence="3">
    <location>
        <begin position="1"/>
        <end position="10"/>
    </location>
</feature>
<dbReference type="EMBL" id="BMCU01000005">
    <property type="protein sequence ID" value="GGG24256.1"/>
    <property type="molecule type" value="Genomic_DNA"/>
</dbReference>
<dbReference type="Proteomes" id="UP000654257">
    <property type="component" value="Unassembled WGS sequence"/>
</dbReference>
<keyword evidence="6" id="KW-1185">Reference proteome</keyword>
<dbReference type="InterPro" id="IPR050109">
    <property type="entry name" value="HTH-type_TetR-like_transc_reg"/>
</dbReference>
<comment type="caution">
    <text evidence="5">The sequence shown here is derived from an EMBL/GenBank/DDBJ whole genome shotgun (WGS) entry which is preliminary data.</text>
</comment>
<evidence type="ECO:0000259" key="4">
    <source>
        <dbReference type="PROSITE" id="PS50977"/>
    </source>
</evidence>
<accession>A0A917G5J6</accession>
<reference evidence="5" key="1">
    <citation type="journal article" date="2014" name="Int. J. Syst. Evol. Microbiol.">
        <title>Complete genome sequence of Corynebacterium casei LMG S-19264T (=DSM 44701T), isolated from a smear-ripened cheese.</title>
        <authorList>
            <consortium name="US DOE Joint Genome Institute (JGI-PGF)"/>
            <person name="Walter F."/>
            <person name="Albersmeier A."/>
            <person name="Kalinowski J."/>
            <person name="Ruckert C."/>
        </authorList>
    </citation>
    <scope>NUCLEOTIDE SEQUENCE</scope>
    <source>
        <strain evidence="5">CCM 7905</strain>
    </source>
</reference>
<dbReference type="InterPro" id="IPR001647">
    <property type="entry name" value="HTH_TetR"/>
</dbReference>
<dbReference type="SUPFAM" id="SSF48498">
    <property type="entry name" value="Tetracyclin repressor-like, C-terminal domain"/>
    <property type="match status" value="1"/>
</dbReference>
<evidence type="ECO:0000256" key="1">
    <source>
        <dbReference type="ARBA" id="ARBA00023125"/>
    </source>
</evidence>
<dbReference type="PANTHER" id="PTHR30055:SF226">
    <property type="entry name" value="HTH-TYPE TRANSCRIPTIONAL REGULATOR PKSA"/>
    <property type="match status" value="1"/>
</dbReference>
<dbReference type="SUPFAM" id="SSF46689">
    <property type="entry name" value="Homeodomain-like"/>
    <property type="match status" value="1"/>
</dbReference>
<evidence type="ECO:0000313" key="5">
    <source>
        <dbReference type="EMBL" id="GGG24256.1"/>
    </source>
</evidence>
<sequence length="237" mass="26285">MDVVSRSASSDGRKRRWQQHTADRRQHIIDAALTVLARDIAPGERMTAQQIATEASVHRTGLYRYFEDRTDLDTSIQRVICEDLRSELMTAVTLTGTPRDVVNRVVGSYVHWVFEHPEWARFVEQDLSTDTVSPFDELNLELSQQLEDITAAFLALVGADLGPDDQNLVGPWVSGLISGCMGAARTWGLQGENRTDIGTFVTFLADTIWMQIIGLGQSRGVNIPRIPLEDMTGGQAG</sequence>
<keyword evidence="1 2" id="KW-0238">DNA-binding</keyword>
<dbReference type="Gene3D" id="1.10.357.10">
    <property type="entry name" value="Tetracycline Repressor, domain 2"/>
    <property type="match status" value="1"/>
</dbReference>
<evidence type="ECO:0000256" key="3">
    <source>
        <dbReference type="SAM" id="MobiDB-lite"/>
    </source>
</evidence>
<dbReference type="PANTHER" id="PTHR30055">
    <property type="entry name" value="HTH-TYPE TRANSCRIPTIONAL REGULATOR RUTR"/>
    <property type="match status" value="1"/>
</dbReference>
<dbReference type="InterPro" id="IPR036271">
    <property type="entry name" value="Tet_transcr_reg_TetR-rel_C_sf"/>
</dbReference>
<evidence type="ECO:0000313" key="6">
    <source>
        <dbReference type="Proteomes" id="UP000654257"/>
    </source>
</evidence>
<reference evidence="5" key="2">
    <citation type="submission" date="2020-09" db="EMBL/GenBank/DDBJ databases">
        <authorList>
            <person name="Sun Q."/>
            <person name="Sedlacek I."/>
        </authorList>
    </citation>
    <scope>NUCLEOTIDE SEQUENCE</scope>
    <source>
        <strain evidence="5">CCM 7905</strain>
    </source>
</reference>
<gene>
    <name evidence="5" type="ORF">GCM10007304_42640</name>
</gene>
<dbReference type="GO" id="GO:0000976">
    <property type="term" value="F:transcription cis-regulatory region binding"/>
    <property type="evidence" value="ECO:0007669"/>
    <property type="project" value="TreeGrafter"/>
</dbReference>
<protein>
    <submittedName>
        <fullName evidence="5">TetR family transcriptional regulator</fullName>
    </submittedName>
</protein>
<dbReference type="RefSeq" id="WP_188546914.1">
    <property type="nucleotide sequence ID" value="NZ_BMCU01000005.1"/>
</dbReference>
<organism evidence="5 6">
    <name type="scientific">Rhodococcoides trifolii</name>
    <dbReference type="NCBI Taxonomy" id="908250"/>
    <lineage>
        <taxon>Bacteria</taxon>
        <taxon>Bacillati</taxon>
        <taxon>Actinomycetota</taxon>
        <taxon>Actinomycetes</taxon>
        <taxon>Mycobacteriales</taxon>
        <taxon>Nocardiaceae</taxon>
        <taxon>Rhodococcoides</taxon>
    </lineage>
</organism>
<evidence type="ECO:0000256" key="2">
    <source>
        <dbReference type="PROSITE-ProRule" id="PRU00335"/>
    </source>
</evidence>
<feature type="region of interest" description="Disordered" evidence="3">
    <location>
        <begin position="1"/>
        <end position="21"/>
    </location>
</feature>
<dbReference type="GO" id="GO:0003700">
    <property type="term" value="F:DNA-binding transcription factor activity"/>
    <property type="evidence" value="ECO:0007669"/>
    <property type="project" value="TreeGrafter"/>
</dbReference>
<feature type="DNA-binding region" description="H-T-H motif" evidence="2">
    <location>
        <begin position="47"/>
        <end position="66"/>
    </location>
</feature>
<dbReference type="AlphaFoldDB" id="A0A917G5J6"/>
<dbReference type="PROSITE" id="PS50977">
    <property type="entry name" value="HTH_TETR_2"/>
    <property type="match status" value="1"/>
</dbReference>
<feature type="domain" description="HTH tetR-type" evidence="4">
    <location>
        <begin position="22"/>
        <end position="84"/>
    </location>
</feature>